<dbReference type="EMBL" id="CT868418">
    <property type="protein sequence ID" value="CAK81670.1"/>
    <property type="molecule type" value="Genomic_DNA"/>
</dbReference>
<gene>
    <name evidence="1" type="ORF">GSPATT00016483001</name>
</gene>
<dbReference type="HOGENOM" id="CLU_1079504_0_0_1"/>
<evidence type="ECO:0000313" key="2">
    <source>
        <dbReference type="Proteomes" id="UP000000600"/>
    </source>
</evidence>
<organism evidence="1 2">
    <name type="scientific">Paramecium tetraurelia</name>
    <dbReference type="NCBI Taxonomy" id="5888"/>
    <lineage>
        <taxon>Eukaryota</taxon>
        <taxon>Sar</taxon>
        <taxon>Alveolata</taxon>
        <taxon>Ciliophora</taxon>
        <taxon>Intramacronucleata</taxon>
        <taxon>Oligohymenophorea</taxon>
        <taxon>Peniculida</taxon>
        <taxon>Parameciidae</taxon>
        <taxon>Paramecium</taxon>
    </lineage>
</organism>
<dbReference type="Proteomes" id="UP000000600">
    <property type="component" value="Unassembled WGS sequence"/>
</dbReference>
<dbReference type="OrthoDB" id="310930at2759"/>
<dbReference type="GeneID" id="5034841"/>
<protein>
    <submittedName>
        <fullName evidence="1">Uncharacterized protein</fullName>
    </submittedName>
</protein>
<dbReference type="AlphaFoldDB" id="A0DF53"/>
<dbReference type="InParanoid" id="A0DF53"/>
<dbReference type="RefSeq" id="XP_001449067.1">
    <property type="nucleotide sequence ID" value="XM_001449030.1"/>
</dbReference>
<dbReference type="KEGG" id="ptm:GSPATT00016483001"/>
<proteinExistence type="predicted"/>
<keyword evidence="2" id="KW-1185">Reference proteome</keyword>
<evidence type="ECO:0000313" key="1">
    <source>
        <dbReference type="EMBL" id="CAK81670.1"/>
    </source>
</evidence>
<accession>A0DF53</accession>
<sequence length="258" mass="31112">MAINAFYKGISDQYNRLEYLENFQSIVIQTKKYFTKVVEGLKPIANQPQLQNLFDKLSSLIKNEASSEAKLELIIIKFFSKVLNDKTQIIKFIKEYLRDQIYECLQQENLQVIPFNKMMIYLSILNFKKSTPDLERQIQDIFQYTHERLAIFKYEWSGKIITDQEILQFFLEQQTKVLKDQKFKIINKNLLIQTITQSQTYKERVLYLLRGLDILKLHFNMELSTLAKNYFHYYQIHLMKDQKEKIWQTSKQNQQQFE</sequence>
<reference evidence="1 2" key="1">
    <citation type="journal article" date="2006" name="Nature">
        <title>Global trends of whole-genome duplications revealed by the ciliate Paramecium tetraurelia.</title>
        <authorList>
            <consortium name="Genoscope"/>
            <person name="Aury J.-M."/>
            <person name="Jaillon O."/>
            <person name="Duret L."/>
            <person name="Noel B."/>
            <person name="Jubin C."/>
            <person name="Porcel B.M."/>
            <person name="Segurens B."/>
            <person name="Daubin V."/>
            <person name="Anthouard V."/>
            <person name="Aiach N."/>
            <person name="Arnaiz O."/>
            <person name="Billaut A."/>
            <person name="Beisson J."/>
            <person name="Blanc I."/>
            <person name="Bouhouche K."/>
            <person name="Camara F."/>
            <person name="Duharcourt S."/>
            <person name="Guigo R."/>
            <person name="Gogendeau D."/>
            <person name="Katinka M."/>
            <person name="Keller A.-M."/>
            <person name="Kissmehl R."/>
            <person name="Klotz C."/>
            <person name="Koll F."/>
            <person name="Le Moue A."/>
            <person name="Lepere C."/>
            <person name="Malinsky S."/>
            <person name="Nowacki M."/>
            <person name="Nowak J.K."/>
            <person name="Plattner H."/>
            <person name="Poulain J."/>
            <person name="Ruiz F."/>
            <person name="Serrano V."/>
            <person name="Zagulski M."/>
            <person name="Dessen P."/>
            <person name="Betermier M."/>
            <person name="Weissenbach J."/>
            <person name="Scarpelli C."/>
            <person name="Schachter V."/>
            <person name="Sperling L."/>
            <person name="Meyer E."/>
            <person name="Cohen J."/>
            <person name="Wincker P."/>
        </authorList>
    </citation>
    <scope>NUCLEOTIDE SEQUENCE [LARGE SCALE GENOMIC DNA]</scope>
    <source>
        <strain evidence="1 2">Stock d4-2</strain>
    </source>
</reference>
<name>A0DF53_PARTE</name>